<dbReference type="GO" id="GO:0022857">
    <property type="term" value="F:transmembrane transporter activity"/>
    <property type="evidence" value="ECO:0007669"/>
    <property type="project" value="InterPro"/>
</dbReference>
<dbReference type="PANTHER" id="PTHR11795:SF445">
    <property type="entry name" value="AMINO ACID ABC TRANSPORTER PERMEASE PROTEIN"/>
    <property type="match status" value="1"/>
</dbReference>
<evidence type="ECO:0000256" key="1">
    <source>
        <dbReference type="ARBA" id="ARBA00004651"/>
    </source>
</evidence>
<dbReference type="RefSeq" id="WP_127934974.1">
    <property type="nucleotide sequence ID" value="NZ_JBNJMQ010000001.1"/>
</dbReference>
<feature type="transmembrane region" description="Helical" evidence="9">
    <location>
        <begin position="89"/>
        <end position="112"/>
    </location>
</feature>
<dbReference type="Pfam" id="PF02653">
    <property type="entry name" value="BPD_transp_2"/>
    <property type="match status" value="1"/>
</dbReference>
<evidence type="ECO:0000256" key="7">
    <source>
        <dbReference type="ARBA" id="ARBA00023136"/>
    </source>
</evidence>
<dbReference type="PANTHER" id="PTHR11795">
    <property type="entry name" value="BRANCHED-CHAIN AMINO ACID TRANSPORT SYSTEM PERMEASE PROTEIN LIVH"/>
    <property type="match status" value="1"/>
</dbReference>
<accession>A0A438MB68</accession>
<dbReference type="AlphaFoldDB" id="A0A438MB68"/>
<feature type="transmembrane region" description="Helical" evidence="9">
    <location>
        <begin position="225"/>
        <end position="247"/>
    </location>
</feature>
<feature type="transmembrane region" description="Helical" evidence="9">
    <location>
        <begin position="59"/>
        <end position="77"/>
    </location>
</feature>
<evidence type="ECO:0000256" key="9">
    <source>
        <dbReference type="SAM" id="Phobius"/>
    </source>
</evidence>
<proteinExistence type="inferred from homology"/>
<keyword evidence="2" id="KW-0813">Transport</keyword>
<dbReference type="InterPro" id="IPR001851">
    <property type="entry name" value="ABC_transp_permease"/>
</dbReference>
<gene>
    <name evidence="10" type="ORF">EDD27_5636</name>
</gene>
<evidence type="ECO:0000256" key="5">
    <source>
        <dbReference type="ARBA" id="ARBA00022970"/>
    </source>
</evidence>
<feature type="transmembrane region" description="Helical" evidence="9">
    <location>
        <begin position="12"/>
        <end position="29"/>
    </location>
</feature>
<feature type="transmembrane region" description="Helical" evidence="9">
    <location>
        <begin position="180"/>
        <end position="205"/>
    </location>
</feature>
<name>A0A438MB68_9ACTN</name>
<keyword evidence="11" id="KW-1185">Reference proteome</keyword>
<protein>
    <submittedName>
        <fullName evidence="10">Amino acid/amide ABC transporter membrane protein 1 (HAAT family)</fullName>
    </submittedName>
</protein>
<dbReference type="Proteomes" id="UP000284824">
    <property type="component" value="Unassembled WGS sequence"/>
</dbReference>
<keyword evidence="5" id="KW-0029">Amino-acid transport</keyword>
<keyword evidence="4 9" id="KW-0812">Transmembrane</keyword>
<organism evidence="10 11">
    <name type="scientific">Nonomuraea polychroma</name>
    <dbReference type="NCBI Taxonomy" id="46176"/>
    <lineage>
        <taxon>Bacteria</taxon>
        <taxon>Bacillati</taxon>
        <taxon>Actinomycetota</taxon>
        <taxon>Actinomycetes</taxon>
        <taxon>Streptosporangiales</taxon>
        <taxon>Streptosporangiaceae</taxon>
        <taxon>Nonomuraea</taxon>
    </lineage>
</organism>
<evidence type="ECO:0000256" key="3">
    <source>
        <dbReference type="ARBA" id="ARBA00022475"/>
    </source>
</evidence>
<evidence type="ECO:0000256" key="4">
    <source>
        <dbReference type="ARBA" id="ARBA00022692"/>
    </source>
</evidence>
<keyword evidence="7 9" id="KW-0472">Membrane</keyword>
<feature type="transmembrane region" description="Helical" evidence="9">
    <location>
        <begin position="259"/>
        <end position="281"/>
    </location>
</feature>
<evidence type="ECO:0000256" key="6">
    <source>
        <dbReference type="ARBA" id="ARBA00022989"/>
    </source>
</evidence>
<evidence type="ECO:0000313" key="10">
    <source>
        <dbReference type="EMBL" id="RVX42970.1"/>
    </source>
</evidence>
<comment type="similarity">
    <text evidence="8">Belongs to the binding-protein-dependent transport system permease family. LivHM subfamily.</text>
</comment>
<comment type="subcellular location">
    <subcellularLocation>
        <location evidence="1">Cell membrane</location>
        <topology evidence="1">Multi-pass membrane protein</topology>
    </subcellularLocation>
</comment>
<evidence type="ECO:0000313" key="11">
    <source>
        <dbReference type="Proteomes" id="UP000284824"/>
    </source>
</evidence>
<dbReference type="EMBL" id="SAUN01000001">
    <property type="protein sequence ID" value="RVX42970.1"/>
    <property type="molecule type" value="Genomic_DNA"/>
</dbReference>
<feature type="transmembrane region" description="Helical" evidence="9">
    <location>
        <begin position="139"/>
        <end position="159"/>
    </location>
</feature>
<reference evidence="10 11" key="1">
    <citation type="submission" date="2019-01" db="EMBL/GenBank/DDBJ databases">
        <title>Sequencing the genomes of 1000 actinobacteria strains.</title>
        <authorList>
            <person name="Klenk H.-P."/>
        </authorList>
    </citation>
    <scope>NUCLEOTIDE SEQUENCE [LARGE SCALE GENOMIC DNA]</scope>
    <source>
        <strain evidence="10 11">DSM 43925</strain>
    </source>
</reference>
<keyword evidence="3" id="KW-1003">Cell membrane</keyword>
<sequence>MKGLLETVIRGLGNGSVYALLALGFVIIYKATRVISFAQPALMLAGAVAVSYLAEVTGFYAAVLLSALLIALVALGIERVAIRPMVGRPVFVVAIITLGIDVVVRVVVNAFIGRDVRQMGDPWGFTQVSLGPLVVQQRWLAMLLVTAVLVGLLFAFFRFTKYGLAMRAAAFDQEIALAQGVSVGMVFALSWGLAGFLAAIAGMFVGTGQGVEQLTWVIALKALPAIIVGGLDSLGGAVVGGLVVGVVESLFQSYQGDVAPWLGQNFAVVSPYVVMLIVLLVRPYGLFGTREVERV</sequence>
<evidence type="ECO:0000256" key="2">
    <source>
        <dbReference type="ARBA" id="ARBA00022448"/>
    </source>
</evidence>
<dbReference type="InterPro" id="IPR052157">
    <property type="entry name" value="BCAA_transport_permease"/>
</dbReference>
<comment type="caution">
    <text evidence="10">The sequence shown here is derived from an EMBL/GenBank/DDBJ whole genome shotgun (WGS) entry which is preliminary data.</text>
</comment>
<dbReference type="CDD" id="cd06582">
    <property type="entry name" value="TM_PBP1_LivH_like"/>
    <property type="match status" value="1"/>
</dbReference>
<dbReference type="GO" id="GO:0005886">
    <property type="term" value="C:plasma membrane"/>
    <property type="evidence" value="ECO:0007669"/>
    <property type="project" value="UniProtKB-SubCell"/>
</dbReference>
<dbReference type="GO" id="GO:0006865">
    <property type="term" value="P:amino acid transport"/>
    <property type="evidence" value="ECO:0007669"/>
    <property type="project" value="UniProtKB-KW"/>
</dbReference>
<evidence type="ECO:0000256" key="8">
    <source>
        <dbReference type="ARBA" id="ARBA00037998"/>
    </source>
</evidence>
<keyword evidence="6 9" id="KW-1133">Transmembrane helix</keyword>
<dbReference type="OrthoDB" id="9807115at2"/>